<dbReference type="InterPro" id="IPR000169">
    <property type="entry name" value="Pept_cys_AS"/>
</dbReference>
<feature type="chain" id="PRO_5018781718" evidence="6">
    <location>
        <begin position="24"/>
        <end position="363"/>
    </location>
</feature>
<keyword evidence="6" id="KW-0732">Signal</keyword>
<dbReference type="InterPro" id="IPR025661">
    <property type="entry name" value="Pept_asp_AS"/>
</dbReference>
<sequence length="363" mass="39982">MGSHKVVVVATIFLLGLLALSSAQRMSIIGFGEGKEGRSEKEMRLLFEGWLMEHHKSYGGDLTEKKRRFEIFKDNLRFIDEHNHLENNYSYTVGLTVFADLTNEEYKSTYLGTFTPTSEEDFSSHVSDRYQVRVGQTLPTSVDWRTEGAIAPIKNQGGCGSCWAFSTIATVEAINKIVTGNLTTLSEQQLVDCDTSNGGCKGGWMNKAFKYIINNGGVDTDKNYPYTGRQGTCRANIIKATSIDAYENVSPYNEVSLQYAVAKQPVSVALEASGAGFQHYTSGVFAGPCGQRIDHAVVIIGYGTEDGKDYWLVRNSWGTSWGQAGYIKIKRNVTPYGMCGIAMYPSYPVKTPVFDASGAAAEW</sequence>
<dbReference type="PANTHER" id="PTHR12411">
    <property type="entry name" value="CYSTEINE PROTEASE FAMILY C1-RELATED"/>
    <property type="match status" value="1"/>
</dbReference>
<dbReference type="InterPro" id="IPR039417">
    <property type="entry name" value="Peptidase_C1A_papain-like"/>
</dbReference>
<dbReference type="PROSITE" id="PS00139">
    <property type="entry name" value="THIOL_PROTEASE_CYS"/>
    <property type="match status" value="1"/>
</dbReference>
<reference evidence="9" key="1">
    <citation type="submission" date="2012-05" db="EMBL/GenBank/DDBJ databases">
        <title>Papain-type cysteine protease from thermogenic skunk cabbage.</title>
        <authorList>
            <person name="Ito-Inaba Y."/>
            <person name="Masuko H."/>
            <person name="Watanabe M."/>
            <person name="Inaba T."/>
        </authorList>
    </citation>
    <scope>NUCLEOTIDE SEQUENCE</scope>
</reference>
<dbReference type="Gene3D" id="3.90.70.10">
    <property type="entry name" value="Cysteine proteinases"/>
    <property type="match status" value="1"/>
</dbReference>
<dbReference type="SUPFAM" id="SSF54001">
    <property type="entry name" value="Cysteine proteinases"/>
    <property type="match status" value="1"/>
</dbReference>
<evidence type="ECO:0000256" key="1">
    <source>
        <dbReference type="ARBA" id="ARBA00008455"/>
    </source>
</evidence>
<protein>
    <submittedName>
        <fullName evidence="9">Cysteine protease a2</fullName>
    </submittedName>
</protein>
<feature type="signal peptide" evidence="6">
    <location>
        <begin position="1"/>
        <end position="23"/>
    </location>
</feature>
<dbReference type="PROSITE" id="PS00640">
    <property type="entry name" value="THIOL_PROTEASE_ASN"/>
    <property type="match status" value="1"/>
</dbReference>
<keyword evidence="5" id="KW-1015">Disulfide bond</keyword>
<dbReference type="CDD" id="cd02248">
    <property type="entry name" value="Peptidase_C1A"/>
    <property type="match status" value="1"/>
</dbReference>
<dbReference type="GO" id="GO:0008234">
    <property type="term" value="F:cysteine-type peptidase activity"/>
    <property type="evidence" value="ECO:0007669"/>
    <property type="project" value="UniProtKB-KW"/>
</dbReference>
<dbReference type="EMBL" id="AB725681">
    <property type="protein sequence ID" value="BAN33746.1"/>
    <property type="molecule type" value="mRNA"/>
</dbReference>
<evidence type="ECO:0000313" key="9">
    <source>
        <dbReference type="EMBL" id="BAN33746.1"/>
    </source>
</evidence>
<name>U6BYK8_9ARAE</name>
<dbReference type="PRINTS" id="PR00705">
    <property type="entry name" value="PAPAIN"/>
</dbReference>
<keyword evidence="2 9" id="KW-0645">Protease</keyword>
<gene>
    <name evidence="9" type="primary">SrCPA2</name>
</gene>
<evidence type="ECO:0000256" key="3">
    <source>
        <dbReference type="ARBA" id="ARBA00022801"/>
    </source>
</evidence>
<dbReference type="InterPro" id="IPR013128">
    <property type="entry name" value="Peptidase_C1A"/>
</dbReference>
<evidence type="ECO:0000256" key="5">
    <source>
        <dbReference type="ARBA" id="ARBA00023157"/>
    </source>
</evidence>
<dbReference type="GO" id="GO:0006508">
    <property type="term" value="P:proteolysis"/>
    <property type="evidence" value="ECO:0007669"/>
    <property type="project" value="UniProtKB-KW"/>
</dbReference>
<feature type="domain" description="Peptidase C1A papain C-terminal" evidence="7">
    <location>
        <begin position="138"/>
        <end position="349"/>
    </location>
</feature>
<evidence type="ECO:0000259" key="8">
    <source>
        <dbReference type="SMART" id="SM00848"/>
    </source>
</evidence>
<evidence type="ECO:0000256" key="4">
    <source>
        <dbReference type="ARBA" id="ARBA00022807"/>
    </source>
</evidence>
<evidence type="ECO:0000256" key="6">
    <source>
        <dbReference type="SAM" id="SignalP"/>
    </source>
</evidence>
<feature type="domain" description="Cathepsin propeptide inhibitor" evidence="8">
    <location>
        <begin position="47"/>
        <end position="106"/>
    </location>
</feature>
<dbReference type="InterPro" id="IPR025660">
    <property type="entry name" value="Pept_his_AS"/>
</dbReference>
<dbReference type="InterPro" id="IPR038765">
    <property type="entry name" value="Papain-like_cys_pep_sf"/>
</dbReference>
<dbReference type="PROSITE" id="PS00639">
    <property type="entry name" value="THIOL_PROTEASE_HIS"/>
    <property type="match status" value="1"/>
</dbReference>
<proteinExistence type="evidence at transcript level"/>
<accession>U6BYK8</accession>
<evidence type="ECO:0000256" key="2">
    <source>
        <dbReference type="ARBA" id="ARBA00022670"/>
    </source>
</evidence>
<dbReference type="SMART" id="SM00848">
    <property type="entry name" value="Inhibitor_I29"/>
    <property type="match status" value="1"/>
</dbReference>
<dbReference type="InterPro" id="IPR013201">
    <property type="entry name" value="Prot_inhib_I29"/>
</dbReference>
<dbReference type="SMART" id="SM00645">
    <property type="entry name" value="Pept_C1"/>
    <property type="match status" value="1"/>
</dbReference>
<dbReference type="Pfam" id="PF00112">
    <property type="entry name" value="Peptidase_C1"/>
    <property type="match status" value="1"/>
</dbReference>
<dbReference type="AlphaFoldDB" id="U6BYK8"/>
<comment type="similarity">
    <text evidence="1">Belongs to the peptidase C1 family.</text>
</comment>
<dbReference type="FunFam" id="3.90.70.10:FF:000068">
    <property type="entry name" value="Cysteine protease 1"/>
    <property type="match status" value="1"/>
</dbReference>
<dbReference type="Pfam" id="PF08246">
    <property type="entry name" value="Inhibitor_I29"/>
    <property type="match status" value="1"/>
</dbReference>
<dbReference type="InterPro" id="IPR000668">
    <property type="entry name" value="Peptidase_C1A_C"/>
</dbReference>
<keyword evidence="3" id="KW-0378">Hydrolase</keyword>
<evidence type="ECO:0000259" key="7">
    <source>
        <dbReference type="SMART" id="SM00645"/>
    </source>
</evidence>
<keyword evidence="4" id="KW-0788">Thiol protease</keyword>
<organism evidence="9">
    <name type="scientific">Symplocarpus renifolius</name>
    <dbReference type="NCBI Taxonomy" id="477955"/>
    <lineage>
        <taxon>Eukaryota</taxon>
        <taxon>Viridiplantae</taxon>
        <taxon>Streptophyta</taxon>
        <taxon>Embryophyta</taxon>
        <taxon>Tracheophyta</taxon>
        <taxon>Spermatophyta</taxon>
        <taxon>Magnoliopsida</taxon>
        <taxon>Liliopsida</taxon>
        <taxon>Araceae</taxon>
        <taxon>Orontioideae</taxon>
        <taxon>Symplocarpus</taxon>
    </lineage>
</organism>